<dbReference type="AlphaFoldDB" id="A0A4Y2EF37"/>
<evidence type="ECO:0000313" key="2">
    <source>
        <dbReference type="Proteomes" id="UP000499080"/>
    </source>
</evidence>
<evidence type="ECO:0000313" key="1">
    <source>
        <dbReference type="EMBL" id="GBM27760.1"/>
    </source>
</evidence>
<proteinExistence type="predicted"/>
<sequence length="212" mass="24546">FVTTWMNQVHQNIFLVYCCNPFKKPGHGYHKKNLRTVNENLLRHNANLHVGNKLCDGCHKATLKLPVILTRQEGWHSDSSKSQDDLNVPEVPLTPEKIETIETLNKSLTAIEETPIKRKRLTEKHNPETKIKKVTEAFRKKLLNLSPSTSQPDTAKNYDNEIINQLKEKFNDTTDKSVRMQILTTLPKSWKKIETEFVVSNFTARKEKKKKS</sequence>
<comment type="caution">
    <text evidence="1">The sequence shown here is derived from an EMBL/GenBank/DDBJ whole genome shotgun (WGS) entry which is preliminary data.</text>
</comment>
<feature type="non-terminal residue" evidence="1">
    <location>
        <position position="1"/>
    </location>
</feature>
<protein>
    <submittedName>
        <fullName evidence="1">Uncharacterized protein</fullName>
    </submittedName>
</protein>
<dbReference type="Proteomes" id="UP000499080">
    <property type="component" value="Unassembled WGS sequence"/>
</dbReference>
<dbReference type="EMBL" id="BGPR01092589">
    <property type="protein sequence ID" value="GBM27760.1"/>
    <property type="molecule type" value="Genomic_DNA"/>
</dbReference>
<keyword evidence="2" id="KW-1185">Reference proteome</keyword>
<dbReference type="OrthoDB" id="6777617at2759"/>
<accession>A0A4Y2EF37</accession>
<gene>
    <name evidence="1" type="ORF">AVEN_244135_1</name>
</gene>
<reference evidence="1 2" key="1">
    <citation type="journal article" date="2019" name="Sci. Rep.">
        <title>Orb-weaving spider Araneus ventricosus genome elucidates the spidroin gene catalogue.</title>
        <authorList>
            <person name="Kono N."/>
            <person name="Nakamura H."/>
            <person name="Ohtoshi R."/>
            <person name="Moran D.A.P."/>
            <person name="Shinohara A."/>
            <person name="Yoshida Y."/>
            <person name="Fujiwara M."/>
            <person name="Mori M."/>
            <person name="Tomita M."/>
            <person name="Arakawa K."/>
        </authorList>
    </citation>
    <scope>NUCLEOTIDE SEQUENCE [LARGE SCALE GENOMIC DNA]</scope>
</reference>
<name>A0A4Y2EF37_ARAVE</name>
<organism evidence="1 2">
    <name type="scientific">Araneus ventricosus</name>
    <name type="common">Orbweaver spider</name>
    <name type="synonym">Epeira ventricosa</name>
    <dbReference type="NCBI Taxonomy" id="182803"/>
    <lineage>
        <taxon>Eukaryota</taxon>
        <taxon>Metazoa</taxon>
        <taxon>Ecdysozoa</taxon>
        <taxon>Arthropoda</taxon>
        <taxon>Chelicerata</taxon>
        <taxon>Arachnida</taxon>
        <taxon>Araneae</taxon>
        <taxon>Araneomorphae</taxon>
        <taxon>Entelegynae</taxon>
        <taxon>Araneoidea</taxon>
        <taxon>Araneidae</taxon>
        <taxon>Araneus</taxon>
    </lineage>
</organism>